<dbReference type="GO" id="GO:0005886">
    <property type="term" value="C:plasma membrane"/>
    <property type="evidence" value="ECO:0007669"/>
    <property type="project" value="TreeGrafter"/>
</dbReference>
<dbReference type="InterPro" id="IPR035965">
    <property type="entry name" value="PAS-like_dom_sf"/>
</dbReference>
<dbReference type="GO" id="GO:0005242">
    <property type="term" value="F:inward rectifier potassium channel activity"/>
    <property type="evidence" value="ECO:0007669"/>
    <property type="project" value="TreeGrafter"/>
</dbReference>
<gene>
    <name evidence="2" type="ORF">K0M31_006570</name>
</gene>
<keyword evidence="3" id="KW-1185">Reference proteome</keyword>
<evidence type="ECO:0000313" key="3">
    <source>
        <dbReference type="Proteomes" id="UP001177670"/>
    </source>
</evidence>
<name>A0AA40FRU0_9HYME</name>
<organism evidence="2 3">
    <name type="scientific">Melipona bicolor</name>
    <dbReference type="NCBI Taxonomy" id="60889"/>
    <lineage>
        <taxon>Eukaryota</taxon>
        <taxon>Metazoa</taxon>
        <taxon>Ecdysozoa</taxon>
        <taxon>Arthropoda</taxon>
        <taxon>Hexapoda</taxon>
        <taxon>Insecta</taxon>
        <taxon>Pterygota</taxon>
        <taxon>Neoptera</taxon>
        <taxon>Endopterygota</taxon>
        <taxon>Hymenoptera</taxon>
        <taxon>Apocrita</taxon>
        <taxon>Aculeata</taxon>
        <taxon>Apoidea</taxon>
        <taxon>Anthophila</taxon>
        <taxon>Apidae</taxon>
        <taxon>Melipona</taxon>
    </lineage>
</organism>
<dbReference type="AlphaFoldDB" id="A0AA40FRU0"/>
<feature type="domain" description="PAS" evidence="1">
    <location>
        <begin position="59"/>
        <end position="88"/>
    </location>
</feature>
<accession>A0AA40FRU0</accession>
<dbReference type="Proteomes" id="UP001177670">
    <property type="component" value="Unassembled WGS sequence"/>
</dbReference>
<dbReference type="Pfam" id="PF13426">
    <property type="entry name" value="PAS_9"/>
    <property type="match status" value="1"/>
</dbReference>
<reference evidence="2" key="1">
    <citation type="submission" date="2021-10" db="EMBL/GenBank/DDBJ databases">
        <title>Melipona bicolor Genome sequencing and assembly.</title>
        <authorList>
            <person name="Araujo N.S."/>
            <person name="Arias M.C."/>
        </authorList>
    </citation>
    <scope>NUCLEOTIDE SEQUENCE</scope>
    <source>
        <strain evidence="2">USP_2M_L1-L4_2017</strain>
        <tissue evidence="2">Whole body</tissue>
    </source>
</reference>
<evidence type="ECO:0000313" key="2">
    <source>
        <dbReference type="EMBL" id="KAK1124195.1"/>
    </source>
</evidence>
<dbReference type="InterPro" id="IPR050818">
    <property type="entry name" value="KCNH_animal-type"/>
</dbReference>
<comment type="caution">
    <text evidence="2">The sequence shown here is derived from an EMBL/GenBank/DDBJ whole genome shotgun (WGS) entry which is preliminary data.</text>
</comment>
<dbReference type="Gene3D" id="3.30.450.20">
    <property type="entry name" value="PAS domain"/>
    <property type="match status" value="1"/>
</dbReference>
<dbReference type="EMBL" id="JAHYIQ010000018">
    <property type="protein sequence ID" value="KAK1124195.1"/>
    <property type="molecule type" value="Genomic_DNA"/>
</dbReference>
<dbReference type="InterPro" id="IPR000014">
    <property type="entry name" value="PAS"/>
</dbReference>
<dbReference type="CDD" id="cd00130">
    <property type="entry name" value="PAS"/>
    <property type="match status" value="1"/>
</dbReference>
<dbReference type="PROSITE" id="PS50112">
    <property type="entry name" value="PAS"/>
    <property type="match status" value="1"/>
</dbReference>
<dbReference type="PANTHER" id="PTHR10217">
    <property type="entry name" value="VOLTAGE AND LIGAND GATED POTASSIUM CHANNEL"/>
    <property type="match status" value="1"/>
</dbReference>
<dbReference type="PANTHER" id="PTHR10217:SF548">
    <property type="entry name" value="GH12235P"/>
    <property type="match status" value="1"/>
</dbReference>
<proteinExistence type="predicted"/>
<dbReference type="GO" id="GO:0042391">
    <property type="term" value="P:regulation of membrane potential"/>
    <property type="evidence" value="ECO:0007669"/>
    <property type="project" value="TreeGrafter"/>
</dbReference>
<dbReference type="SUPFAM" id="SSF55785">
    <property type="entry name" value="PYP-like sensor domain (PAS domain)"/>
    <property type="match status" value="1"/>
</dbReference>
<sequence length="129" mass="14464">MIHFNLSDTNPCSTSKLTVDDSSVKEKLAHHRENDNFFRSFLADRSFLVANAQQGLCHIIYCSDGFCRLTGFSRAEVMQRPAICEFLHGPMTSPHAVAALRDALAAGVEKHFEILYYRKDGESLCSSFC</sequence>
<protein>
    <recommendedName>
        <fullName evidence="1">PAS domain-containing protein</fullName>
    </recommendedName>
</protein>
<evidence type="ECO:0000259" key="1">
    <source>
        <dbReference type="PROSITE" id="PS50112"/>
    </source>
</evidence>